<feature type="region of interest" description="Disordered" evidence="1">
    <location>
        <begin position="1"/>
        <end position="27"/>
    </location>
</feature>
<reference evidence="2 3" key="1">
    <citation type="submission" date="2014-04" db="EMBL/GenBank/DDBJ databases">
        <authorList>
            <consortium name="DOE Joint Genome Institute"/>
            <person name="Kuo A."/>
            <person name="Tarkka M."/>
            <person name="Buscot F."/>
            <person name="Kohler A."/>
            <person name="Nagy L.G."/>
            <person name="Floudas D."/>
            <person name="Copeland A."/>
            <person name="Barry K.W."/>
            <person name="Cichocki N."/>
            <person name="Veneault-Fourrey C."/>
            <person name="LaButti K."/>
            <person name="Lindquist E.A."/>
            <person name="Lipzen A."/>
            <person name="Lundell T."/>
            <person name="Morin E."/>
            <person name="Murat C."/>
            <person name="Sun H."/>
            <person name="Tunlid A."/>
            <person name="Henrissat B."/>
            <person name="Grigoriev I.V."/>
            <person name="Hibbett D.S."/>
            <person name="Martin F."/>
            <person name="Nordberg H.P."/>
            <person name="Cantor M.N."/>
            <person name="Hua S.X."/>
        </authorList>
    </citation>
    <scope>NUCLEOTIDE SEQUENCE [LARGE SCALE GENOMIC DNA]</scope>
    <source>
        <strain evidence="2 3">F 1598</strain>
    </source>
</reference>
<sequence>MRSKRKNKNKNNPNSPNASISPTRPSPRRAADKLMMRFYEPLVLQHVLGPTRGDRIQCEPLDSPDESELDNCNLRRSFLNYLAYICDFKKGGATVTAIALEQRPAGVVFWVVANENVKDKVVKALKEILNGLASLDDTTGEEQVATVEERTFRCAAELGMPRVKTYWQFMQESLKKCLRVLESEQNEGE</sequence>
<dbReference type="AlphaFoldDB" id="A0A0C3FRJ1"/>
<evidence type="ECO:0000313" key="3">
    <source>
        <dbReference type="Proteomes" id="UP000054166"/>
    </source>
</evidence>
<evidence type="ECO:0000313" key="2">
    <source>
        <dbReference type="EMBL" id="KIM81731.1"/>
    </source>
</evidence>
<keyword evidence="3" id="KW-1185">Reference proteome</keyword>
<accession>A0A0C3FRJ1</accession>
<name>A0A0C3FRJ1_PILCF</name>
<organism evidence="2 3">
    <name type="scientific">Piloderma croceum (strain F 1598)</name>
    <dbReference type="NCBI Taxonomy" id="765440"/>
    <lineage>
        <taxon>Eukaryota</taxon>
        <taxon>Fungi</taxon>
        <taxon>Dikarya</taxon>
        <taxon>Basidiomycota</taxon>
        <taxon>Agaricomycotina</taxon>
        <taxon>Agaricomycetes</taxon>
        <taxon>Agaricomycetidae</taxon>
        <taxon>Atheliales</taxon>
        <taxon>Atheliaceae</taxon>
        <taxon>Piloderma</taxon>
    </lineage>
</organism>
<evidence type="ECO:0000256" key="1">
    <source>
        <dbReference type="SAM" id="MobiDB-lite"/>
    </source>
</evidence>
<gene>
    <name evidence="2" type="ORF">PILCRDRAFT_8416</name>
</gene>
<dbReference type="PANTHER" id="PTHR42037:SF1">
    <property type="match status" value="1"/>
</dbReference>
<dbReference type="PANTHER" id="PTHR42037">
    <property type="match status" value="1"/>
</dbReference>
<reference evidence="3" key="2">
    <citation type="submission" date="2015-01" db="EMBL/GenBank/DDBJ databases">
        <title>Evolutionary Origins and Diversification of the Mycorrhizal Mutualists.</title>
        <authorList>
            <consortium name="DOE Joint Genome Institute"/>
            <consortium name="Mycorrhizal Genomics Consortium"/>
            <person name="Kohler A."/>
            <person name="Kuo A."/>
            <person name="Nagy L.G."/>
            <person name="Floudas D."/>
            <person name="Copeland A."/>
            <person name="Barry K.W."/>
            <person name="Cichocki N."/>
            <person name="Veneault-Fourrey C."/>
            <person name="LaButti K."/>
            <person name="Lindquist E.A."/>
            <person name="Lipzen A."/>
            <person name="Lundell T."/>
            <person name="Morin E."/>
            <person name="Murat C."/>
            <person name="Riley R."/>
            <person name="Ohm R."/>
            <person name="Sun H."/>
            <person name="Tunlid A."/>
            <person name="Henrissat B."/>
            <person name="Grigoriev I.V."/>
            <person name="Hibbett D.S."/>
            <person name="Martin F."/>
        </authorList>
    </citation>
    <scope>NUCLEOTIDE SEQUENCE [LARGE SCALE GENOMIC DNA]</scope>
    <source>
        <strain evidence="3">F 1598</strain>
    </source>
</reference>
<dbReference type="EMBL" id="KN832997">
    <property type="protein sequence ID" value="KIM81731.1"/>
    <property type="molecule type" value="Genomic_DNA"/>
</dbReference>
<dbReference type="InParanoid" id="A0A0C3FRJ1"/>
<dbReference type="STRING" id="765440.A0A0C3FRJ1"/>
<dbReference type="Proteomes" id="UP000054166">
    <property type="component" value="Unassembled WGS sequence"/>
</dbReference>
<dbReference type="OrthoDB" id="3251507at2759"/>
<proteinExistence type="predicted"/>
<dbReference type="HOGENOM" id="CLU_1631027_0_0_1"/>
<protein>
    <submittedName>
        <fullName evidence="2">Uncharacterized protein</fullName>
    </submittedName>
</protein>